<feature type="domain" description="FMN-binding" evidence="6">
    <location>
        <begin position="115"/>
        <end position="193"/>
    </location>
</feature>
<dbReference type="GO" id="GO:0022900">
    <property type="term" value="P:electron transport chain"/>
    <property type="evidence" value="ECO:0007669"/>
    <property type="project" value="InterPro"/>
</dbReference>
<gene>
    <name evidence="7" type="ORF">METZ01_LOCUS59089</name>
</gene>
<protein>
    <recommendedName>
        <fullName evidence="6">FMN-binding domain-containing protein</fullName>
    </recommendedName>
</protein>
<dbReference type="PANTHER" id="PTHR36118:SF1">
    <property type="entry name" value="ION-TRANSLOCATING OXIDOREDUCTASE COMPLEX SUBUNIT G"/>
    <property type="match status" value="1"/>
</dbReference>
<sequence length="200" mass="23280">MVNLLNNMIIPFRSRNFYLTFSFSLVSFVFLSTFAFAEEEKKFQLQVYLTKKQAFEIAFPGADEIKKERLWPTKEEIRAIEEIYMYKIYETRFTFYTGIKNGKSMGSMLIDNIIGKSFPITFMTVLNTDGTVRDVEIMVYREPQGWEVRYKSFRSQFYGKDTSSNSNEILSISGATLSVRAIKSGVYKAMAAYKILYLDK</sequence>
<dbReference type="GO" id="GO:0005886">
    <property type="term" value="C:plasma membrane"/>
    <property type="evidence" value="ECO:0007669"/>
    <property type="project" value="InterPro"/>
</dbReference>
<evidence type="ECO:0000256" key="5">
    <source>
        <dbReference type="ARBA" id="ARBA00022982"/>
    </source>
</evidence>
<dbReference type="InterPro" id="IPR007329">
    <property type="entry name" value="FMN-bd"/>
</dbReference>
<keyword evidence="5" id="KW-0249">Electron transport</keyword>
<dbReference type="GO" id="GO:0009055">
    <property type="term" value="F:electron transfer activity"/>
    <property type="evidence" value="ECO:0007669"/>
    <property type="project" value="InterPro"/>
</dbReference>
<evidence type="ECO:0000313" key="7">
    <source>
        <dbReference type="EMBL" id="SVA06235.1"/>
    </source>
</evidence>
<reference evidence="7" key="1">
    <citation type="submission" date="2018-05" db="EMBL/GenBank/DDBJ databases">
        <authorList>
            <person name="Lanie J.A."/>
            <person name="Ng W.-L."/>
            <person name="Kazmierczak K.M."/>
            <person name="Andrzejewski T.M."/>
            <person name="Davidsen T.M."/>
            <person name="Wayne K.J."/>
            <person name="Tettelin H."/>
            <person name="Glass J.I."/>
            <person name="Rusch D."/>
            <person name="Podicherti R."/>
            <person name="Tsui H.-C.T."/>
            <person name="Winkler M.E."/>
        </authorList>
    </citation>
    <scope>NUCLEOTIDE SEQUENCE</scope>
</reference>
<evidence type="ECO:0000256" key="3">
    <source>
        <dbReference type="ARBA" id="ARBA00022630"/>
    </source>
</evidence>
<dbReference type="GO" id="GO:0010181">
    <property type="term" value="F:FMN binding"/>
    <property type="evidence" value="ECO:0007669"/>
    <property type="project" value="InterPro"/>
</dbReference>
<keyword evidence="4" id="KW-0288">FMN</keyword>
<dbReference type="AlphaFoldDB" id="A0A381SQB7"/>
<evidence type="ECO:0000256" key="2">
    <source>
        <dbReference type="ARBA" id="ARBA00022553"/>
    </source>
</evidence>
<dbReference type="EMBL" id="UINC01003427">
    <property type="protein sequence ID" value="SVA06235.1"/>
    <property type="molecule type" value="Genomic_DNA"/>
</dbReference>
<keyword evidence="3" id="KW-0285">Flavoprotein</keyword>
<proteinExistence type="predicted"/>
<dbReference type="InterPro" id="IPR010209">
    <property type="entry name" value="Ion_transpt_RnfG/RsxG"/>
</dbReference>
<evidence type="ECO:0000259" key="6">
    <source>
        <dbReference type="SMART" id="SM00900"/>
    </source>
</evidence>
<dbReference type="PANTHER" id="PTHR36118">
    <property type="entry name" value="ION-TRANSLOCATING OXIDOREDUCTASE COMPLEX SUBUNIT G"/>
    <property type="match status" value="1"/>
</dbReference>
<name>A0A381SQB7_9ZZZZ</name>
<keyword evidence="1" id="KW-0813">Transport</keyword>
<dbReference type="Pfam" id="PF04205">
    <property type="entry name" value="FMN_bind"/>
    <property type="match status" value="1"/>
</dbReference>
<organism evidence="7">
    <name type="scientific">marine metagenome</name>
    <dbReference type="NCBI Taxonomy" id="408172"/>
    <lineage>
        <taxon>unclassified sequences</taxon>
        <taxon>metagenomes</taxon>
        <taxon>ecological metagenomes</taxon>
    </lineage>
</organism>
<evidence type="ECO:0000256" key="1">
    <source>
        <dbReference type="ARBA" id="ARBA00022448"/>
    </source>
</evidence>
<dbReference type="SMART" id="SM00900">
    <property type="entry name" value="FMN_bind"/>
    <property type="match status" value="1"/>
</dbReference>
<accession>A0A381SQB7</accession>
<evidence type="ECO:0000256" key="4">
    <source>
        <dbReference type="ARBA" id="ARBA00022643"/>
    </source>
</evidence>
<keyword evidence="2" id="KW-0597">Phosphoprotein</keyword>